<keyword evidence="4" id="KW-0997">Cell inner membrane</keyword>
<dbReference type="EMBL" id="SJPJ01000001">
    <property type="protein sequence ID" value="TWT82792.1"/>
    <property type="molecule type" value="Genomic_DNA"/>
</dbReference>
<dbReference type="GO" id="GO:0062054">
    <property type="term" value="F:fluoride channel activity"/>
    <property type="evidence" value="ECO:0007669"/>
    <property type="project" value="UniProtKB-UniRule"/>
</dbReference>
<evidence type="ECO:0000256" key="12">
    <source>
        <dbReference type="ARBA" id="ARBA00035120"/>
    </source>
</evidence>
<keyword evidence="7 14" id="KW-1133">Transmembrane helix</keyword>
<keyword evidence="9 14" id="KW-0406">Ion transport</keyword>
<comment type="subcellular location">
    <subcellularLocation>
        <location evidence="1 14">Cell membrane</location>
        <topology evidence="1 14">Multi-pass membrane protein</topology>
    </subcellularLocation>
</comment>
<evidence type="ECO:0000256" key="1">
    <source>
        <dbReference type="ARBA" id="ARBA00004651"/>
    </source>
</evidence>
<keyword evidence="3 14" id="KW-1003">Cell membrane</keyword>
<evidence type="ECO:0000256" key="7">
    <source>
        <dbReference type="ARBA" id="ARBA00022989"/>
    </source>
</evidence>
<keyword evidence="10 14" id="KW-0472">Membrane</keyword>
<feature type="binding site" evidence="14">
    <location>
        <position position="82"/>
    </location>
    <ligand>
        <name>Na(+)</name>
        <dbReference type="ChEBI" id="CHEBI:29101"/>
        <note>structural</note>
    </ligand>
</feature>
<dbReference type="GO" id="GO:0046872">
    <property type="term" value="F:metal ion binding"/>
    <property type="evidence" value="ECO:0007669"/>
    <property type="project" value="UniProtKB-KW"/>
</dbReference>
<evidence type="ECO:0000256" key="14">
    <source>
        <dbReference type="HAMAP-Rule" id="MF_00454"/>
    </source>
</evidence>
<feature type="binding site" evidence="14">
    <location>
        <position position="79"/>
    </location>
    <ligand>
        <name>Na(+)</name>
        <dbReference type="ChEBI" id="CHEBI:29101"/>
        <note>structural</note>
    </ligand>
</feature>
<feature type="transmembrane region" description="Helical" evidence="14">
    <location>
        <begin position="37"/>
        <end position="59"/>
    </location>
</feature>
<name>A0A5C5Z656_9BACT</name>
<evidence type="ECO:0000256" key="8">
    <source>
        <dbReference type="ARBA" id="ARBA00023053"/>
    </source>
</evidence>
<organism evidence="15 16">
    <name type="scientific">Novipirellula herctigrandis</name>
    <dbReference type="NCBI Taxonomy" id="2527986"/>
    <lineage>
        <taxon>Bacteria</taxon>
        <taxon>Pseudomonadati</taxon>
        <taxon>Planctomycetota</taxon>
        <taxon>Planctomycetia</taxon>
        <taxon>Pirellulales</taxon>
        <taxon>Pirellulaceae</taxon>
        <taxon>Novipirellula</taxon>
    </lineage>
</organism>
<comment type="caution">
    <text evidence="15">The sequence shown here is derived from an EMBL/GenBank/DDBJ whole genome shotgun (WGS) entry which is preliminary data.</text>
</comment>
<evidence type="ECO:0000256" key="5">
    <source>
        <dbReference type="ARBA" id="ARBA00022692"/>
    </source>
</evidence>
<keyword evidence="6 14" id="KW-0479">Metal-binding</keyword>
<comment type="activity regulation">
    <text evidence="14">Na(+) is not transported, but it plays an essential structural role and its presence is essential for fluoride channel function.</text>
</comment>
<evidence type="ECO:0000256" key="2">
    <source>
        <dbReference type="ARBA" id="ARBA00022448"/>
    </source>
</evidence>
<evidence type="ECO:0000256" key="6">
    <source>
        <dbReference type="ARBA" id="ARBA00022723"/>
    </source>
</evidence>
<dbReference type="Proteomes" id="UP000315010">
    <property type="component" value="Unassembled WGS sequence"/>
</dbReference>
<keyword evidence="2 14" id="KW-0813">Transport</keyword>
<evidence type="ECO:0000313" key="16">
    <source>
        <dbReference type="Proteomes" id="UP000315010"/>
    </source>
</evidence>
<keyword evidence="16" id="KW-1185">Reference proteome</keyword>
<dbReference type="AlphaFoldDB" id="A0A5C5Z656"/>
<dbReference type="HAMAP" id="MF_00454">
    <property type="entry name" value="FluC"/>
    <property type="match status" value="1"/>
</dbReference>
<feature type="transmembrane region" description="Helical" evidence="14">
    <location>
        <begin position="71"/>
        <end position="94"/>
    </location>
</feature>
<reference evidence="15 16" key="1">
    <citation type="submission" date="2019-02" db="EMBL/GenBank/DDBJ databases">
        <title>Deep-cultivation of Planctomycetes and their phenomic and genomic characterization uncovers novel biology.</title>
        <authorList>
            <person name="Wiegand S."/>
            <person name="Jogler M."/>
            <person name="Boedeker C."/>
            <person name="Pinto D."/>
            <person name="Vollmers J."/>
            <person name="Rivas-Marin E."/>
            <person name="Kohn T."/>
            <person name="Peeters S.H."/>
            <person name="Heuer A."/>
            <person name="Rast P."/>
            <person name="Oberbeckmann S."/>
            <person name="Bunk B."/>
            <person name="Jeske O."/>
            <person name="Meyerdierks A."/>
            <person name="Storesund J.E."/>
            <person name="Kallscheuer N."/>
            <person name="Luecker S."/>
            <person name="Lage O.M."/>
            <person name="Pohl T."/>
            <person name="Merkel B.J."/>
            <person name="Hornburger P."/>
            <person name="Mueller R.-W."/>
            <person name="Bruemmer F."/>
            <person name="Labrenz M."/>
            <person name="Spormann A.M."/>
            <person name="Op Den Camp H."/>
            <person name="Overmann J."/>
            <person name="Amann R."/>
            <person name="Jetten M.S.M."/>
            <person name="Mascher T."/>
            <person name="Medema M.H."/>
            <person name="Devos D.P."/>
            <person name="Kaster A.-K."/>
            <person name="Ovreas L."/>
            <person name="Rohde M."/>
            <person name="Galperin M.Y."/>
            <person name="Jogler C."/>
        </authorList>
    </citation>
    <scope>NUCLEOTIDE SEQUENCE [LARGE SCALE GENOMIC DNA]</scope>
    <source>
        <strain evidence="15 16">CA13</strain>
    </source>
</reference>
<evidence type="ECO:0000256" key="13">
    <source>
        <dbReference type="ARBA" id="ARBA00035585"/>
    </source>
</evidence>
<protein>
    <recommendedName>
        <fullName evidence="14">Fluoride-specific ion channel FluC</fullName>
    </recommendedName>
</protein>
<keyword evidence="11 14" id="KW-0407">Ion channel</keyword>
<proteinExistence type="inferred from homology"/>
<evidence type="ECO:0000256" key="11">
    <source>
        <dbReference type="ARBA" id="ARBA00023303"/>
    </source>
</evidence>
<keyword evidence="8 14" id="KW-0915">Sodium</keyword>
<dbReference type="Pfam" id="PF02537">
    <property type="entry name" value="CRCB"/>
    <property type="match status" value="1"/>
</dbReference>
<dbReference type="PANTHER" id="PTHR28259:SF18">
    <property type="entry name" value="FLUORIDE-SPECIFIC ION CHANNEL FLUC"/>
    <property type="match status" value="1"/>
</dbReference>
<evidence type="ECO:0000256" key="9">
    <source>
        <dbReference type="ARBA" id="ARBA00023065"/>
    </source>
</evidence>
<sequence length="130" mass="13292" precursor="true">MMTSWLNLAAVAAGGAIGAVARYLITLAMVSIPGSSAMLGTTIANVVGCAAIGGLAEYCVASDLFSPRAVLGIRVGFLGALTTFSTFAAESMFLASEERWFAAGTYVGANLILGWGALFTAMILVKGWMG</sequence>
<evidence type="ECO:0000256" key="4">
    <source>
        <dbReference type="ARBA" id="ARBA00022519"/>
    </source>
</evidence>
<comment type="catalytic activity">
    <reaction evidence="13">
        <text>fluoride(in) = fluoride(out)</text>
        <dbReference type="Rhea" id="RHEA:76159"/>
        <dbReference type="ChEBI" id="CHEBI:17051"/>
    </reaction>
    <physiologicalReaction direction="left-to-right" evidence="13">
        <dbReference type="Rhea" id="RHEA:76160"/>
    </physiologicalReaction>
</comment>
<evidence type="ECO:0000256" key="3">
    <source>
        <dbReference type="ARBA" id="ARBA00022475"/>
    </source>
</evidence>
<dbReference type="PANTHER" id="PTHR28259">
    <property type="entry name" value="FLUORIDE EXPORT PROTEIN 1-RELATED"/>
    <property type="match status" value="1"/>
</dbReference>
<dbReference type="GO" id="GO:0005886">
    <property type="term" value="C:plasma membrane"/>
    <property type="evidence" value="ECO:0007669"/>
    <property type="project" value="UniProtKB-SubCell"/>
</dbReference>
<dbReference type="InterPro" id="IPR003691">
    <property type="entry name" value="FluC"/>
</dbReference>
<comment type="similarity">
    <text evidence="12 14">Belongs to the fluoride channel Fluc/FEX (TC 1.A.43) family.</text>
</comment>
<feature type="transmembrane region" description="Helical" evidence="14">
    <location>
        <begin position="100"/>
        <end position="125"/>
    </location>
</feature>
<comment type="function">
    <text evidence="14">Fluoride-specific ion channel. Important for reducing fluoride concentration in the cell, thus reducing its toxicity.</text>
</comment>
<evidence type="ECO:0000256" key="10">
    <source>
        <dbReference type="ARBA" id="ARBA00023136"/>
    </source>
</evidence>
<dbReference type="GO" id="GO:0140114">
    <property type="term" value="P:cellular detoxification of fluoride"/>
    <property type="evidence" value="ECO:0007669"/>
    <property type="project" value="UniProtKB-UniRule"/>
</dbReference>
<evidence type="ECO:0000313" key="15">
    <source>
        <dbReference type="EMBL" id="TWT82792.1"/>
    </source>
</evidence>
<gene>
    <name evidence="14 15" type="primary">crcB</name>
    <name evidence="14" type="synonym">fluC</name>
    <name evidence="15" type="ORF">CA13_42550</name>
</gene>
<accession>A0A5C5Z656</accession>
<keyword evidence="5 14" id="KW-0812">Transmembrane</keyword>